<keyword evidence="2" id="KW-0808">Transferase</keyword>
<accession>B1ZN71</accession>
<dbReference type="SMART" id="SM01144">
    <property type="entry name" value="DTW"/>
    <property type="match status" value="1"/>
</dbReference>
<evidence type="ECO:0000256" key="2">
    <source>
        <dbReference type="ARBA" id="ARBA00022679"/>
    </source>
</evidence>
<organism evidence="7 8">
    <name type="scientific">Opitutus terrae (strain DSM 11246 / JCM 15787 / PB90-1)</name>
    <dbReference type="NCBI Taxonomy" id="452637"/>
    <lineage>
        <taxon>Bacteria</taxon>
        <taxon>Pseudomonadati</taxon>
        <taxon>Verrucomicrobiota</taxon>
        <taxon>Opitutia</taxon>
        <taxon>Opitutales</taxon>
        <taxon>Opitutaceae</taxon>
        <taxon>Opitutus</taxon>
    </lineage>
</organism>
<dbReference type="GO" id="GO:0016432">
    <property type="term" value="F:tRNA-uridine aminocarboxypropyltransferase activity"/>
    <property type="evidence" value="ECO:0007669"/>
    <property type="project" value="UniProtKB-EC"/>
</dbReference>
<dbReference type="KEGG" id="ote:Oter_0149"/>
<dbReference type="STRING" id="452637.Oter_0149"/>
<dbReference type="EMBL" id="CP001032">
    <property type="protein sequence ID" value="ACB73440.1"/>
    <property type="molecule type" value="Genomic_DNA"/>
</dbReference>
<evidence type="ECO:0000256" key="1">
    <source>
        <dbReference type="ARBA" id="ARBA00012386"/>
    </source>
</evidence>
<dbReference type="PANTHER" id="PTHR21392">
    <property type="entry name" value="TRNA-URIDINE AMINOCARBOXYPROPYLTRANSFERASE 2"/>
    <property type="match status" value="1"/>
</dbReference>
<dbReference type="EC" id="2.5.1.25" evidence="1"/>
<dbReference type="RefSeq" id="WP_012372978.1">
    <property type="nucleotide sequence ID" value="NC_010571.1"/>
</dbReference>
<sequence length="222" mass="25181">MARRADLSATRRCDCCRLPPRWCVCEAHRVLKGPLAIDVLIHQRELWRPSSTGQLIARTLAGARQHLWLYDKPVAREEVARAERELWVLHPHGAPLPEVIPPLDRVQVVLLDGAWREATFMAREVANWGRMVSLPMEGQSRYWLRAQQTGARFSTVEALIFLLRALGLVELAEALRVQFELQVYAGLRSRGAKELAAAFLRESPLSNAVPDMLAKLETPRPR</sequence>
<dbReference type="InterPro" id="IPR039262">
    <property type="entry name" value="DTWD2/TAPT"/>
</dbReference>
<keyword evidence="3" id="KW-0949">S-adenosyl-L-methionine</keyword>
<dbReference type="HOGENOM" id="CLU_1244287_0_0_0"/>
<evidence type="ECO:0000313" key="7">
    <source>
        <dbReference type="EMBL" id="ACB73440.1"/>
    </source>
</evidence>
<name>B1ZN71_OPITP</name>
<comment type="similarity">
    <text evidence="5">Belongs to the TDD superfamily. DTWD2 family.</text>
</comment>
<keyword evidence="4" id="KW-0819">tRNA processing</keyword>
<dbReference type="GO" id="GO:0008033">
    <property type="term" value="P:tRNA processing"/>
    <property type="evidence" value="ECO:0007669"/>
    <property type="project" value="UniProtKB-KW"/>
</dbReference>
<evidence type="ECO:0000313" key="8">
    <source>
        <dbReference type="Proteomes" id="UP000007013"/>
    </source>
</evidence>
<dbReference type="AlphaFoldDB" id="B1ZN71"/>
<evidence type="ECO:0000259" key="6">
    <source>
        <dbReference type="SMART" id="SM01144"/>
    </source>
</evidence>
<reference evidence="7 8" key="1">
    <citation type="journal article" date="2011" name="J. Bacteriol.">
        <title>Genome sequence of the verrucomicrobium Opitutus terrae PB90-1, an abundant inhabitant of rice paddy soil ecosystems.</title>
        <authorList>
            <person name="van Passel M.W."/>
            <person name="Kant R."/>
            <person name="Palva A."/>
            <person name="Copeland A."/>
            <person name="Lucas S."/>
            <person name="Lapidus A."/>
            <person name="Glavina del Rio T."/>
            <person name="Pitluck S."/>
            <person name="Goltsman E."/>
            <person name="Clum A."/>
            <person name="Sun H."/>
            <person name="Schmutz J."/>
            <person name="Larimer F.W."/>
            <person name="Land M.L."/>
            <person name="Hauser L."/>
            <person name="Kyrpides N."/>
            <person name="Mikhailova N."/>
            <person name="Richardson P.P."/>
            <person name="Janssen P.H."/>
            <person name="de Vos W.M."/>
            <person name="Smidt H."/>
        </authorList>
    </citation>
    <scope>NUCLEOTIDE SEQUENCE [LARGE SCALE GENOMIC DNA]</scope>
    <source>
        <strain evidence="8">DSM 11246 / JCM 15787 / PB90-1</strain>
    </source>
</reference>
<evidence type="ECO:0000256" key="5">
    <source>
        <dbReference type="ARBA" id="ARBA00034489"/>
    </source>
</evidence>
<evidence type="ECO:0000256" key="3">
    <source>
        <dbReference type="ARBA" id="ARBA00022691"/>
    </source>
</evidence>
<dbReference type="Proteomes" id="UP000007013">
    <property type="component" value="Chromosome"/>
</dbReference>
<protein>
    <recommendedName>
        <fullName evidence="1">tRNA-uridine aminocarboxypropyltransferase</fullName>
        <ecNumber evidence="1">2.5.1.25</ecNumber>
    </recommendedName>
</protein>
<dbReference type="InterPro" id="IPR005636">
    <property type="entry name" value="DTW"/>
</dbReference>
<keyword evidence="8" id="KW-1185">Reference proteome</keyword>
<gene>
    <name evidence="7" type="ordered locus">Oter_0149</name>
</gene>
<proteinExistence type="inferred from homology"/>
<evidence type="ECO:0000256" key="4">
    <source>
        <dbReference type="ARBA" id="ARBA00022694"/>
    </source>
</evidence>
<feature type="domain" description="DTW" evidence="6">
    <location>
        <begin position="9"/>
        <end position="191"/>
    </location>
</feature>
<dbReference type="PANTHER" id="PTHR21392:SF0">
    <property type="entry name" value="TRNA-URIDINE AMINOCARBOXYPROPYLTRANSFERASE 2"/>
    <property type="match status" value="1"/>
</dbReference>
<dbReference type="eggNOG" id="COG3148">
    <property type="taxonomic scope" value="Bacteria"/>
</dbReference>
<dbReference type="Pfam" id="PF03942">
    <property type="entry name" value="DTW"/>
    <property type="match status" value="1"/>
</dbReference>